<comment type="caution">
    <text evidence="3">The sequence shown here is derived from an EMBL/GenBank/DDBJ whole genome shotgun (WGS) entry which is preliminary data.</text>
</comment>
<keyword evidence="4" id="KW-1185">Reference proteome</keyword>
<accession>A0A9P6SW73</accession>
<dbReference type="GO" id="GO:0019888">
    <property type="term" value="F:protein phosphatase regulator activity"/>
    <property type="evidence" value="ECO:0007669"/>
    <property type="project" value="InterPro"/>
</dbReference>
<feature type="compositionally biased region" description="Basic and acidic residues" evidence="2">
    <location>
        <begin position="362"/>
        <end position="379"/>
    </location>
</feature>
<dbReference type="GO" id="GO:0005737">
    <property type="term" value="C:cytoplasm"/>
    <property type="evidence" value="ECO:0007669"/>
    <property type="project" value="TreeGrafter"/>
</dbReference>
<dbReference type="Pfam" id="PF09184">
    <property type="entry name" value="PPP4R2"/>
    <property type="match status" value="1"/>
</dbReference>
<feature type="region of interest" description="Disordered" evidence="2">
    <location>
        <begin position="340"/>
        <end position="432"/>
    </location>
</feature>
<dbReference type="Proteomes" id="UP000703661">
    <property type="component" value="Unassembled WGS sequence"/>
</dbReference>
<feature type="region of interest" description="Disordered" evidence="2">
    <location>
        <begin position="287"/>
        <end position="308"/>
    </location>
</feature>
<protein>
    <submittedName>
        <fullName evidence="3">Uncharacterized protein</fullName>
    </submittedName>
</protein>
<dbReference type="EMBL" id="JAAAID010002075">
    <property type="protein sequence ID" value="KAG0008032.1"/>
    <property type="molecule type" value="Genomic_DNA"/>
</dbReference>
<organism evidence="3 4">
    <name type="scientific">Entomortierella chlamydospora</name>
    <dbReference type="NCBI Taxonomy" id="101097"/>
    <lineage>
        <taxon>Eukaryota</taxon>
        <taxon>Fungi</taxon>
        <taxon>Fungi incertae sedis</taxon>
        <taxon>Mucoromycota</taxon>
        <taxon>Mortierellomycotina</taxon>
        <taxon>Mortierellomycetes</taxon>
        <taxon>Mortierellales</taxon>
        <taxon>Mortierellaceae</taxon>
        <taxon>Entomortierella</taxon>
    </lineage>
</organism>
<evidence type="ECO:0000313" key="3">
    <source>
        <dbReference type="EMBL" id="KAG0008032.1"/>
    </source>
</evidence>
<gene>
    <name evidence="3" type="ORF">BGZ80_003937</name>
</gene>
<dbReference type="OrthoDB" id="341898at2759"/>
<proteinExistence type="inferred from homology"/>
<dbReference type="AlphaFoldDB" id="A0A9P6SW73"/>
<feature type="compositionally biased region" description="Acidic residues" evidence="2">
    <location>
        <begin position="408"/>
        <end position="432"/>
    </location>
</feature>
<dbReference type="GO" id="GO:0030289">
    <property type="term" value="C:protein phosphatase 4 complex"/>
    <property type="evidence" value="ECO:0007669"/>
    <property type="project" value="InterPro"/>
</dbReference>
<dbReference type="PANTHER" id="PTHR16487">
    <property type="entry name" value="PPP4R2-RELATED PROTEIN"/>
    <property type="match status" value="1"/>
</dbReference>
<dbReference type="InterPro" id="IPR015267">
    <property type="entry name" value="PPP4R2"/>
</dbReference>
<name>A0A9P6SW73_9FUNG</name>
<feature type="region of interest" description="Disordered" evidence="2">
    <location>
        <begin position="108"/>
        <end position="194"/>
    </location>
</feature>
<feature type="compositionally biased region" description="Polar residues" evidence="2">
    <location>
        <begin position="132"/>
        <end position="142"/>
    </location>
</feature>
<comment type="similarity">
    <text evidence="1">Belongs to the PPP4R2 family.</text>
</comment>
<reference evidence="3" key="1">
    <citation type="journal article" date="2020" name="Fungal Divers.">
        <title>Resolving the Mortierellaceae phylogeny through synthesis of multi-gene phylogenetics and phylogenomics.</title>
        <authorList>
            <person name="Vandepol N."/>
            <person name="Liber J."/>
            <person name="Desiro A."/>
            <person name="Na H."/>
            <person name="Kennedy M."/>
            <person name="Barry K."/>
            <person name="Grigoriev I.V."/>
            <person name="Miller A.N."/>
            <person name="O'Donnell K."/>
            <person name="Stajich J.E."/>
            <person name="Bonito G."/>
        </authorList>
    </citation>
    <scope>NUCLEOTIDE SEQUENCE</scope>
    <source>
        <strain evidence="3">NRRL 2769</strain>
    </source>
</reference>
<feature type="compositionally biased region" description="Basic and acidic residues" evidence="2">
    <location>
        <begin position="143"/>
        <end position="156"/>
    </location>
</feature>
<evidence type="ECO:0000256" key="1">
    <source>
        <dbReference type="ARBA" id="ARBA00009207"/>
    </source>
</evidence>
<evidence type="ECO:0000313" key="4">
    <source>
        <dbReference type="Proteomes" id="UP000703661"/>
    </source>
</evidence>
<feature type="compositionally biased region" description="Basic and acidic residues" evidence="2">
    <location>
        <begin position="119"/>
        <end position="131"/>
    </location>
</feature>
<dbReference type="PANTHER" id="PTHR16487:SF0">
    <property type="entry name" value="PROTEIN PHOSPHATASE 4 REGULATORY SUBUNIT 2-RELATED"/>
    <property type="match status" value="1"/>
</dbReference>
<dbReference type="GO" id="GO:0005634">
    <property type="term" value="C:nucleus"/>
    <property type="evidence" value="ECO:0007669"/>
    <property type="project" value="TreeGrafter"/>
</dbReference>
<sequence length="432" mass="46383">MTELSQPTTTVDSENGLIQEIALTNQISVQWEELRTVLKQRLDQVLESKQLIYTEPSITNPLTTKLASLPSADAGLGQVDIQTPLSSTETIKPLPTTPAIQDPIVASQDTAEDQGQPHVPEHSSAESKQEQTPETSAEGDQTPEQKLEIKGEETKAEVGSGVNENVEGQAEGEKVAAEGTTVSPEENRSDSGASVAAVGEVTENGFRMIPISKDTLLVETPEGYRTRISALLDAFTSAPFTIQRVCELLHSPTEHHTNLIKYLRAVEKVLMITSSINEFSNPAYNGPSALDEDRTSAGAEPTTVNGDYSRATNLDFALISEEVPSSTSELANEQEVYATTNEHKDSMDSTSTSENIAGDEQSVDKNDGESGMDVERTETAADMDVDLNSGLNNMDGVESDTAANTSQEEGEDESSDIQVDTEVDGGMELDQA</sequence>
<evidence type="ECO:0000256" key="2">
    <source>
        <dbReference type="SAM" id="MobiDB-lite"/>
    </source>
</evidence>